<organism evidence="2 3">
    <name type="scientific">Aedes albopictus</name>
    <name type="common">Asian tiger mosquito</name>
    <name type="synonym">Stegomyia albopicta</name>
    <dbReference type="NCBI Taxonomy" id="7160"/>
    <lineage>
        <taxon>Eukaryota</taxon>
        <taxon>Metazoa</taxon>
        <taxon>Ecdysozoa</taxon>
        <taxon>Arthropoda</taxon>
        <taxon>Hexapoda</taxon>
        <taxon>Insecta</taxon>
        <taxon>Pterygota</taxon>
        <taxon>Neoptera</taxon>
        <taxon>Endopterygota</taxon>
        <taxon>Diptera</taxon>
        <taxon>Nematocera</taxon>
        <taxon>Culicoidea</taxon>
        <taxon>Culicidae</taxon>
        <taxon>Culicinae</taxon>
        <taxon>Aedini</taxon>
        <taxon>Aedes</taxon>
        <taxon>Stegomyia</taxon>
    </lineage>
</organism>
<sequence>MKNHGNNMHYFTESSDDDDEETLMIKKVQQDNKLWDSFQDPPVQQTSGSAASQDYLSVFIKCLKVFTYIFVFLVTLAAACFSKMSFLLMTSNVKEGVKNRYCDVRPKDAARIYVQHDHKKENLRIARIQPS</sequence>
<reference evidence="2" key="2">
    <citation type="submission" date="2025-05" db="UniProtKB">
        <authorList>
            <consortium name="EnsemblMetazoa"/>
        </authorList>
    </citation>
    <scope>IDENTIFICATION</scope>
    <source>
        <strain evidence="2">Foshan</strain>
    </source>
</reference>
<protein>
    <submittedName>
        <fullName evidence="2">Uncharacterized protein</fullName>
    </submittedName>
</protein>
<keyword evidence="1" id="KW-0812">Transmembrane</keyword>
<reference evidence="3" key="1">
    <citation type="journal article" date="2015" name="Proc. Natl. Acad. Sci. U.S.A.">
        <title>Genome sequence of the Asian Tiger mosquito, Aedes albopictus, reveals insights into its biology, genetics, and evolution.</title>
        <authorList>
            <person name="Chen X.G."/>
            <person name="Jiang X."/>
            <person name="Gu J."/>
            <person name="Xu M."/>
            <person name="Wu Y."/>
            <person name="Deng Y."/>
            <person name="Zhang C."/>
            <person name="Bonizzoni M."/>
            <person name="Dermauw W."/>
            <person name="Vontas J."/>
            <person name="Armbruster P."/>
            <person name="Huang X."/>
            <person name="Yang Y."/>
            <person name="Zhang H."/>
            <person name="He W."/>
            <person name="Peng H."/>
            <person name="Liu Y."/>
            <person name="Wu K."/>
            <person name="Chen J."/>
            <person name="Lirakis M."/>
            <person name="Topalis P."/>
            <person name="Van Leeuwen T."/>
            <person name="Hall A.B."/>
            <person name="Jiang X."/>
            <person name="Thorpe C."/>
            <person name="Mueller R.L."/>
            <person name="Sun C."/>
            <person name="Waterhouse R.M."/>
            <person name="Yan G."/>
            <person name="Tu Z.J."/>
            <person name="Fang X."/>
            <person name="James A.A."/>
        </authorList>
    </citation>
    <scope>NUCLEOTIDE SEQUENCE [LARGE SCALE GENOMIC DNA]</scope>
    <source>
        <strain evidence="3">Foshan</strain>
    </source>
</reference>
<evidence type="ECO:0000313" key="3">
    <source>
        <dbReference type="Proteomes" id="UP000069940"/>
    </source>
</evidence>
<dbReference type="EnsemblMetazoa" id="AALFPA23_004461.R5466">
    <property type="protein sequence ID" value="AALFPA23_004461.P5466"/>
    <property type="gene ID" value="AALFPA23_004461"/>
</dbReference>
<keyword evidence="3" id="KW-1185">Reference proteome</keyword>
<name>A0ABM1Y085_AEDAL</name>
<keyword evidence="1" id="KW-1133">Transmembrane helix</keyword>
<dbReference type="GeneID" id="134284404"/>
<feature type="transmembrane region" description="Helical" evidence="1">
    <location>
        <begin position="65"/>
        <end position="90"/>
    </location>
</feature>
<accession>A0ABM1Y085</accession>
<keyword evidence="1" id="KW-0472">Membrane</keyword>
<dbReference type="RefSeq" id="XP_062699200.1">
    <property type="nucleotide sequence ID" value="XM_062843216.1"/>
</dbReference>
<dbReference type="Proteomes" id="UP000069940">
    <property type="component" value="Unassembled WGS sequence"/>
</dbReference>
<evidence type="ECO:0000313" key="2">
    <source>
        <dbReference type="EnsemblMetazoa" id="AALFPA23_004461.P5466"/>
    </source>
</evidence>
<evidence type="ECO:0000256" key="1">
    <source>
        <dbReference type="SAM" id="Phobius"/>
    </source>
</evidence>
<proteinExistence type="predicted"/>